<reference evidence="5" key="2">
    <citation type="journal article" date="2020" name="Nat. Commun.">
        <title>Large-scale genome sequencing of mycorrhizal fungi provides insights into the early evolution of symbiotic traits.</title>
        <authorList>
            <person name="Miyauchi S."/>
            <person name="Kiss E."/>
            <person name="Kuo A."/>
            <person name="Drula E."/>
            <person name="Kohler A."/>
            <person name="Sanchez-Garcia M."/>
            <person name="Morin E."/>
            <person name="Andreopoulos B."/>
            <person name="Barry K.W."/>
            <person name="Bonito G."/>
            <person name="Buee M."/>
            <person name="Carver A."/>
            <person name="Chen C."/>
            <person name="Cichocki N."/>
            <person name="Clum A."/>
            <person name="Culley D."/>
            <person name="Crous P.W."/>
            <person name="Fauchery L."/>
            <person name="Girlanda M."/>
            <person name="Hayes R.D."/>
            <person name="Keri Z."/>
            <person name="LaButti K."/>
            <person name="Lipzen A."/>
            <person name="Lombard V."/>
            <person name="Magnuson J."/>
            <person name="Maillard F."/>
            <person name="Murat C."/>
            <person name="Nolan M."/>
            <person name="Ohm R.A."/>
            <person name="Pangilinan J."/>
            <person name="Pereira M.F."/>
            <person name="Perotto S."/>
            <person name="Peter M."/>
            <person name="Pfister S."/>
            <person name="Riley R."/>
            <person name="Sitrit Y."/>
            <person name="Stielow J.B."/>
            <person name="Szollosi G."/>
            <person name="Zifcakova L."/>
            <person name="Stursova M."/>
            <person name="Spatafora J.W."/>
            <person name="Tedersoo L."/>
            <person name="Vaario L.M."/>
            <person name="Yamada A."/>
            <person name="Yan M."/>
            <person name="Wang P."/>
            <person name="Xu J."/>
            <person name="Bruns T."/>
            <person name="Baldrian P."/>
            <person name="Vilgalys R."/>
            <person name="Dunand C."/>
            <person name="Henrissat B."/>
            <person name="Grigoriev I.V."/>
            <person name="Hibbett D."/>
            <person name="Nagy L.G."/>
            <person name="Martin F.M."/>
        </authorList>
    </citation>
    <scope>NUCLEOTIDE SEQUENCE</scope>
    <source>
        <strain evidence="5">Prilba</strain>
    </source>
</reference>
<dbReference type="SMART" id="SM01117">
    <property type="entry name" value="Cyt-b5"/>
    <property type="match status" value="1"/>
</dbReference>
<gene>
    <name evidence="5" type="ORF">DFH94DRAFT_851207</name>
</gene>
<reference evidence="5" key="1">
    <citation type="submission" date="2019-10" db="EMBL/GenBank/DDBJ databases">
        <authorList>
            <consortium name="DOE Joint Genome Institute"/>
            <person name="Kuo A."/>
            <person name="Miyauchi S."/>
            <person name="Kiss E."/>
            <person name="Drula E."/>
            <person name="Kohler A."/>
            <person name="Sanchez-Garcia M."/>
            <person name="Andreopoulos B."/>
            <person name="Barry K.W."/>
            <person name="Bonito G."/>
            <person name="Buee M."/>
            <person name="Carver A."/>
            <person name="Chen C."/>
            <person name="Cichocki N."/>
            <person name="Clum A."/>
            <person name="Culley D."/>
            <person name="Crous P.W."/>
            <person name="Fauchery L."/>
            <person name="Girlanda M."/>
            <person name="Hayes R."/>
            <person name="Keri Z."/>
            <person name="LaButti K."/>
            <person name="Lipzen A."/>
            <person name="Lombard V."/>
            <person name="Magnuson J."/>
            <person name="Maillard F."/>
            <person name="Morin E."/>
            <person name="Murat C."/>
            <person name="Nolan M."/>
            <person name="Ohm R."/>
            <person name="Pangilinan J."/>
            <person name="Pereira M."/>
            <person name="Perotto S."/>
            <person name="Peter M."/>
            <person name="Riley R."/>
            <person name="Sitrit Y."/>
            <person name="Stielow B."/>
            <person name="Szollosi G."/>
            <person name="Zifcakova L."/>
            <person name="Stursova M."/>
            <person name="Spatafora J.W."/>
            <person name="Tedersoo L."/>
            <person name="Vaario L.-M."/>
            <person name="Yamada A."/>
            <person name="Yan M."/>
            <person name="Wang P."/>
            <person name="Xu J."/>
            <person name="Bruns T."/>
            <person name="Baldrian P."/>
            <person name="Vilgalys R."/>
            <person name="Henrissat B."/>
            <person name="Grigoriev I.V."/>
            <person name="Hibbett D."/>
            <person name="Nagy L.G."/>
            <person name="Martin F.M."/>
        </authorList>
    </citation>
    <scope>NUCLEOTIDE SEQUENCE</scope>
    <source>
        <strain evidence="5">Prilba</strain>
    </source>
</reference>
<keyword evidence="3" id="KW-0812">Transmembrane</keyword>
<evidence type="ECO:0000256" key="2">
    <source>
        <dbReference type="SAM" id="MobiDB-lite"/>
    </source>
</evidence>
<feature type="region of interest" description="Disordered" evidence="2">
    <location>
        <begin position="241"/>
        <end position="304"/>
    </location>
</feature>
<dbReference type="EMBL" id="WHVB01000003">
    <property type="protein sequence ID" value="KAF8485363.1"/>
    <property type="molecule type" value="Genomic_DNA"/>
</dbReference>
<proteinExistence type="inferred from homology"/>
<dbReference type="Pfam" id="PF00173">
    <property type="entry name" value="Cyt-b5"/>
    <property type="match status" value="1"/>
</dbReference>
<evidence type="ECO:0000259" key="4">
    <source>
        <dbReference type="SMART" id="SM01117"/>
    </source>
</evidence>
<keyword evidence="6" id="KW-1185">Reference proteome</keyword>
<evidence type="ECO:0000313" key="6">
    <source>
        <dbReference type="Proteomes" id="UP000759537"/>
    </source>
</evidence>
<dbReference type="InterPro" id="IPR050577">
    <property type="entry name" value="MAPR/NEUFC/NENF-like"/>
</dbReference>
<dbReference type="InterPro" id="IPR036400">
    <property type="entry name" value="Cyt_B5-like_heme/steroid_sf"/>
</dbReference>
<dbReference type="PANTHER" id="PTHR10281">
    <property type="entry name" value="MEMBRANE-ASSOCIATED PROGESTERONE RECEPTOR COMPONENT-RELATED"/>
    <property type="match status" value="1"/>
</dbReference>
<dbReference type="SUPFAM" id="SSF55856">
    <property type="entry name" value="Cytochrome b5-like heme/steroid binding domain"/>
    <property type="match status" value="1"/>
</dbReference>
<dbReference type="InterPro" id="IPR001199">
    <property type="entry name" value="Cyt_B5-like_heme/steroid-bd"/>
</dbReference>
<dbReference type="PANTHER" id="PTHR10281:SF76">
    <property type="entry name" value="CALCUTTA CUP-RELATED"/>
    <property type="match status" value="1"/>
</dbReference>
<name>A0A9P5N3N4_9AGAM</name>
<protein>
    <submittedName>
        <fullName evidence="5">Cytochrome b5</fullName>
    </submittedName>
</protein>
<dbReference type="Gene3D" id="3.10.120.10">
    <property type="entry name" value="Cytochrome b5-like heme/steroid binding domain"/>
    <property type="match status" value="1"/>
</dbReference>
<comment type="caution">
    <text evidence="5">The sequence shown here is derived from an EMBL/GenBank/DDBJ whole genome shotgun (WGS) entry which is preliminary data.</text>
</comment>
<dbReference type="AlphaFoldDB" id="A0A9P5N3N4"/>
<feature type="compositionally biased region" description="Basic and acidic residues" evidence="2">
    <location>
        <begin position="9"/>
        <end position="21"/>
    </location>
</feature>
<organism evidence="5 6">
    <name type="scientific">Russula ochroleuca</name>
    <dbReference type="NCBI Taxonomy" id="152965"/>
    <lineage>
        <taxon>Eukaryota</taxon>
        <taxon>Fungi</taxon>
        <taxon>Dikarya</taxon>
        <taxon>Basidiomycota</taxon>
        <taxon>Agaricomycotina</taxon>
        <taxon>Agaricomycetes</taxon>
        <taxon>Russulales</taxon>
        <taxon>Russulaceae</taxon>
        <taxon>Russula</taxon>
    </lineage>
</organism>
<feature type="transmembrane region" description="Helical" evidence="3">
    <location>
        <begin position="100"/>
        <end position="121"/>
    </location>
</feature>
<evidence type="ECO:0000256" key="3">
    <source>
        <dbReference type="SAM" id="Phobius"/>
    </source>
</evidence>
<feature type="compositionally biased region" description="Basic and acidic residues" evidence="2">
    <location>
        <begin position="255"/>
        <end position="265"/>
    </location>
</feature>
<feature type="domain" description="Cytochrome b5 heme-binding" evidence="4">
    <location>
        <begin position="144"/>
        <end position="241"/>
    </location>
</feature>
<dbReference type="GO" id="GO:0012505">
    <property type="term" value="C:endomembrane system"/>
    <property type="evidence" value="ECO:0007669"/>
    <property type="project" value="TreeGrafter"/>
</dbReference>
<feature type="compositionally biased region" description="Basic and acidic residues" evidence="2">
    <location>
        <begin position="280"/>
        <end position="304"/>
    </location>
</feature>
<evidence type="ECO:0000256" key="1">
    <source>
        <dbReference type="ARBA" id="ARBA00038357"/>
    </source>
</evidence>
<feature type="region of interest" description="Disordered" evidence="2">
    <location>
        <begin position="1"/>
        <end position="29"/>
    </location>
</feature>
<evidence type="ECO:0000313" key="5">
    <source>
        <dbReference type="EMBL" id="KAF8485363.1"/>
    </source>
</evidence>
<accession>A0A9P5N3N4</accession>
<dbReference type="OrthoDB" id="10257697at2759"/>
<dbReference type="GO" id="GO:0016020">
    <property type="term" value="C:membrane"/>
    <property type="evidence" value="ECO:0007669"/>
    <property type="project" value="TreeGrafter"/>
</dbReference>
<sequence>MSWISNMEGKPDPNFKDDGPKVPDPAIPDRMVSTKRANQPFLAYKAYRDEQARLHAAWLERENARQAAIARGDPNPPPAEPDPSDEAVVREIGLLGLCKFLVYVLLAVLLAGKFVAGEWLWGWDGAGDVRRTVGRLWPGEMRLFSESLLGEFDGSDPHKPIYLAIDGDVYDVSSNRRIYGPGGSYALMAGVDAARAFGTGCFKDHRTHDLRGLSESEIHSVEHWKKFFRDHKSYFKVGRVSHRPVDPTSPLPAHCDPKKDAEQKVRWGLGDPGAAQGKQPEAKAVEVEPQRDVQSGDERTKDEL</sequence>
<keyword evidence="3" id="KW-0472">Membrane</keyword>
<comment type="similarity">
    <text evidence="1">Belongs to the cytochrome b5 family. MAPR subfamily.</text>
</comment>
<dbReference type="Proteomes" id="UP000759537">
    <property type="component" value="Unassembled WGS sequence"/>
</dbReference>
<keyword evidence="3" id="KW-1133">Transmembrane helix</keyword>